<evidence type="ECO:0000256" key="4">
    <source>
        <dbReference type="ARBA" id="ARBA00023136"/>
    </source>
</evidence>
<evidence type="ECO:0000313" key="9">
    <source>
        <dbReference type="Proteomes" id="UP000236731"/>
    </source>
</evidence>
<name>A0A1H6ACT6_9SPHI</name>
<accession>A0A1H6ACT6</accession>
<gene>
    <name evidence="8" type="ORF">SAMN05421877_10889</name>
</gene>
<dbReference type="AlphaFoldDB" id="A0A1H6ACT6"/>
<dbReference type="InterPro" id="IPR011990">
    <property type="entry name" value="TPR-like_helical_dom_sf"/>
</dbReference>
<dbReference type="EMBL" id="FNUT01000008">
    <property type="protein sequence ID" value="SEG46528.1"/>
    <property type="molecule type" value="Genomic_DNA"/>
</dbReference>
<evidence type="ECO:0000256" key="1">
    <source>
        <dbReference type="ARBA" id="ARBA00004442"/>
    </source>
</evidence>
<dbReference type="Pfam" id="PF07980">
    <property type="entry name" value="SusD_RagB"/>
    <property type="match status" value="1"/>
</dbReference>
<evidence type="ECO:0000256" key="2">
    <source>
        <dbReference type="ARBA" id="ARBA00006275"/>
    </source>
</evidence>
<reference evidence="9" key="1">
    <citation type="submission" date="2016-10" db="EMBL/GenBank/DDBJ databases">
        <authorList>
            <person name="Varghese N."/>
            <person name="Submissions S."/>
        </authorList>
    </citation>
    <scope>NUCLEOTIDE SEQUENCE [LARGE SCALE GENOMIC DNA]</scope>
    <source>
        <strain evidence="9">DSM 22361</strain>
    </source>
</reference>
<dbReference type="Gene3D" id="1.25.40.390">
    <property type="match status" value="1"/>
</dbReference>
<feature type="domain" description="SusD-like N-terminal" evidence="7">
    <location>
        <begin position="38"/>
        <end position="216"/>
    </location>
</feature>
<keyword evidence="3" id="KW-0732">Signal</keyword>
<evidence type="ECO:0000256" key="3">
    <source>
        <dbReference type="ARBA" id="ARBA00022729"/>
    </source>
</evidence>
<dbReference type="Proteomes" id="UP000236731">
    <property type="component" value="Unassembled WGS sequence"/>
</dbReference>
<feature type="domain" description="RagB/SusD" evidence="6">
    <location>
        <begin position="350"/>
        <end position="432"/>
    </location>
</feature>
<dbReference type="RefSeq" id="WP_103906774.1">
    <property type="nucleotide sequence ID" value="NZ_CP049246.1"/>
</dbReference>
<dbReference type="InterPro" id="IPR012944">
    <property type="entry name" value="SusD_RagB_dom"/>
</dbReference>
<protein>
    <submittedName>
        <fullName evidence="8">SusD family protein</fullName>
    </submittedName>
</protein>
<dbReference type="CDD" id="cd08977">
    <property type="entry name" value="SusD"/>
    <property type="match status" value="1"/>
</dbReference>
<sequence length="461" mass="51154">MKTKNIITYSLIAFALTVSSCGKKLDIQPVDNIGTDEALETETDVNNAVVGAYTIMAGGALYGTNLVMVPDLYANPGYLQWTGSFSTFREISRQTLLSTNADVARTWTQAYRAINAANTVIEALDVVGDENLKNEIHGKALFVRGIMYFELTRLFGLPYEANGANSTPAVPIVLKAVKKFPDITTGAKRSTVAEVYTQAENDLLKSLELLENVETNDLYATMGMLVRLYLQQGKYDKARDYANEIIGSENFALASDVEAPFRVKNSSEGVFEIRQNEQSNAGTSNDGLATFYSSYTNNTGGYVGRGDINIVDSYYESFDPKDKRKTELIYEGNGVKSSGWFTQKWSGYFDNIPIVRLSELILTRAECNFRLNTAVGATPLDDINAIRKRAGVDVLSTLTLDLILAERDTELAFEGYRLHDLKRTKRNVGNLSYNSEKLVYPIPYAERSVNPLLEQNPGYLQ</sequence>
<dbReference type="GO" id="GO:0009279">
    <property type="term" value="C:cell outer membrane"/>
    <property type="evidence" value="ECO:0007669"/>
    <property type="project" value="UniProtKB-SubCell"/>
</dbReference>
<dbReference type="SUPFAM" id="SSF48452">
    <property type="entry name" value="TPR-like"/>
    <property type="match status" value="1"/>
</dbReference>
<evidence type="ECO:0000256" key="5">
    <source>
        <dbReference type="ARBA" id="ARBA00023237"/>
    </source>
</evidence>
<proteinExistence type="inferred from homology"/>
<dbReference type="PROSITE" id="PS51257">
    <property type="entry name" value="PROKAR_LIPOPROTEIN"/>
    <property type="match status" value="1"/>
</dbReference>
<dbReference type="OrthoDB" id="630434at2"/>
<keyword evidence="5" id="KW-0998">Cell outer membrane</keyword>
<comment type="similarity">
    <text evidence="2">Belongs to the SusD family.</text>
</comment>
<dbReference type="Pfam" id="PF14322">
    <property type="entry name" value="SusD-like_3"/>
    <property type="match status" value="1"/>
</dbReference>
<evidence type="ECO:0000259" key="7">
    <source>
        <dbReference type="Pfam" id="PF14322"/>
    </source>
</evidence>
<evidence type="ECO:0000313" key="8">
    <source>
        <dbReference type="EMBL" id="SEG46528.1"/>
    </source>
</evidence>
<keyword evidence="9" id="KW-1185">Reference proteome</keyword>
<evidence type="ECO:0000259" key="6">
    <source>
        <dbReference type="Pfam" id="PF07980"/>
    </source>
</evidence>
<organism evidence="8 9">
    <name type="scientific">Sphingobacterium lactis</name>
    <dbReference type="NCBI Taxonomy" id="797291"/>
    <lineage>
        <taxon>Bacteria</taxon>
        <taxon>Pseudomonadati</taxon>
        <taxon>Bacteroidota</taxon>
        <taxon>Sphingobacteriia</taxon>
        <taxon>Sphingobacteriales</taxon>
        <taxon>Sphingobacteriaceae</taxon>
        <taxon>Sphingobacterium</taxon>
    </lineage>
</organism>
<comment type="subcellular location">
    <subcellularLocation>
        <location evidence="1">Cell outer membrane</location>
    </subcellularLocation>
</comment>
<keyword evidence="4" id="KW-0472">Membrane</keyword>
<dbReference type="InterPro" id="IPR033985">
    <property type="entry name" value="SusD-like_N"/>
</dbReference>